<dbReference type="GO" id="GO:0008757">
    <property type="term" value="F:S-adenosylmethionine-dependent methyltransferase activity"/>
    <property type="evidence" value="ECO:0007669"/>
    <property type="project" value="InterPro"/>
</dbReference>
<sequence>MLHFFRNESFSIYIKIFISHKFKNDKLLSLHRKSLYKLYFDSIPNSRYYSDVSSLNVFDRKTKRFHRNWSASVQDGHVFDYVKDEIGDRVADRVYDITRKFCVAVELGCGKGHITRHLSSENIEMIYQCDSSPKMLEKSKISEDIQTFKMIVDEEYLPFAENSVDVFVSSLNFHWINDLPSVFEQIQRALKPDGVLIASMFGGETLFELRSSLQLAETEREGGFSPHISPFARIRDIGDLLTRAGYTMLTIVALCIQYYDNLLSLMRKFCDLTKLPFLFCKTDTDEIKVNYPTMFELLEDLRGMGETNAAWNRKPCIHRDSLLAASAIYRDMYGNEDRTIPATFEIIYLIGWKPHESQAKPAKRGSGKISMKTISNLENVKGGTIE</sequence>
<dbReference type="GO" id="GO:0005739">
    <property type="term" value="C:mitochondrion"/>
    <property type="evidence" value="ECO:0007669"/>
    <property type="project" value="TreeGrafter"/>
</dbReference>
<dbReference type="CDD" id="cd02440">
    <property type="entry name" value="AdoMet_MTases"/>
    <property type="match status" value="1"/>
</dbReference>
<dbReference type="Pfam" id="PF08241">
    <property type="entry name" value="Methyltransf_11"/>
    <property type="match status" value="1"/>
</dbReference>
<dbReference type="InterPro" id="IPR029063">
    <property type="entry name" value="SAM-dependent_MTases_sf"/>
</dbReference>
<organism evidence="7 8">
    <name type="scientific">Nephila pilipes</name>
    <name type="common">Giant wood spider</name>
    <name type="synonym">Nephila maculata</name>
    <dbReference type="NCBI Taxonomy" id="299642"/>
    <lineage>
        <taxon>Eukaryota</taxon>
        <taxon>Metazoa</taxon>
        <taxon>Ecdysozoa</taxon>
        <taxon>Arthropoda</taxon>
        <taxon>Chelicerata</taxon>
        <taxon>Arachnida</taxon>
        <taxon>Araneae</taxon>
        <taxon>Araneomorphae</taxon>
        <taxon>Entelegynae</taxon>
        <taxon>Araneoidea</taxon>
        <taxon>Nephilidae</taxon>
        <taxon>Nephila</taxon>
    </lineage>
</organism>
<dbReference type="Gene3D" id="3.40.50.150">
    <property type="entry name" value="Vaccinia Virus protein VP39"/>
    <property type="match status" value="1"/>
</dbReference>
<evidence type="ECO:0000256" key="1">
    <source>
        <dbReference type="ARBA" id="ARBA00022603"/>
    </source>
</evidence>
<dbReference type="PANTHER" id="PTHR13090:SF1">
    <property type="entry name" value="ARGININE-HYDROXYLASE NDUFAF5, MITOCHONDRIAL"/>
    <property type="match status" value="1"/>
</dbReference>
<feature type="domain" description="Methyltransferase type 11" evidence="6">
    <location>
        <begin position="106"/>
        <end position="197"/>
    </location>
</feature>
<evidence type="ECO:0000313" key="7">
    <source>
        <dbReference type="EMBL" id="GFS96743.1"/>
    </source>
</evidence>
<evidence type="ECO:0000259" key="6">
    <source>
        <dbReference type="Pfam" id="PF08241"/>
    </source>
</evidence>
<evidence type="ECO:0000256" key="2">
    <source>
        <dbReference type="ARBA" id="ARBA00022679"/>
    </source>
</evidence>
<keyword evidence="1" id="KW-0489">Methyltransferase</keyword>
<reference evidence="7" key="1">
    <citation type="submission" date="2020-08" db="EMBL/GenBank/DDBJ databases">
        <title>Multicomponent nature underlies the extraordinary mechanical properties of spider dragline silk.</title>
        <authorList>
            <person name="Kono N."/>
            <person name="Nakamura H."/>
            <person name="Mori M."/>
            <person name="Yoshida Y."/>
            <person name="Ohtoshi R."/>
            <person name="Malay A.D."/>
            <person name="Moran D.A.P."/>
            <person name="Tomita M."/>
            <person name="Numata K."/>
            <person name="Arakawa K."/>
        </authorList>
    </citation>
    <scope>NUCLEOTIDE SEQUENCE</scope>
</reference>
<name>A0A8X6TDP2_NEPPI</name>
<dbReference type="GO" id="GO:0032981">
    <property type="term" value="P:mitochondrial respiratory chain complex I assembly"/>
    <property type="evidence" value="ECO:0007669"/>
    <property type="project" value="TreeGrafter"/>
</dbReference>
<dbReference type="InterPro" id="IPR013216">
    <property type="entry name" value="Methyltransf_11"/>
</dbReference>
<comment type="caution">
    <text evidence="7">The sequence shown here is derived from an EMBL/GenBank/DDBJ whole genome shotgun (WGS) entry which is preliminary data.</text>
</comment>
<dbReference type="PANTHER" id="PTHR13090">
    <property type="entry name" value="ARGININE-HYDROXYLASE NDUFAF5, MITOCHONDRIAL"/>
    <property type="match status" value="1"/>
</dbReference>
<dbReference type="SUPFAM" id="SSF53335">
    <property type="entry name" value="S-adenosyl-L-methionine-dependent methyltransferases"/>
    <property type="match status" value="1"/>
</dbReference>
<proteinExistence type="predicted"/>
<gene>
    <name evidence="7" type="primary">Ndufaf5</name>
    <name evidence="7" type="ORF">NPIL_412461</name>
</gene>
<dbReference type="GO" id="GO:0032259">
    <property type="term" value="P:methylation"/>
    <property type="evidence" value="ECO:0007669"/>
    <property type="project" value="UniProtKB-KW"/>
</dbReference>
<dbReference type="Proteomes" id="UP000887013">
    <property type="component" value="Unassembled WGS sequence"/>
</dbReference>
<evidence type="ECO:0000256" key="4">
    <source>
        <dbReference type="ARBA" id="ARBA00041833"/>
    </source>
</evidence>
<dbReference type="InterPro" id="IPR050602">
    <property type="entry name" value="Malonyl-ACP_OMT"/>
</dbReference>
<dbReference type="EMBL" id="BMAW01100788">
    <property type="protein sequence ID" value="GFS96743.1"/>
    <property type="molecule type" value="Genomic_DNA"/>
</dbReference>
<keyword evidence="8" id="KW-1185">Reference proteome</keyword>
<protein>
    <recommendedName>
        <fullName evidence="3">Arginine-hydroxylase NDUFAF5, mitochondrial</fullName>
    </recommendedName>
    <alternativeName>
        <fullName evidence="4">NADH dehydrogenase [ubiquinone] 1 alpha subcomplex assembly factor 5</fullName>
    </alternativeName>
    <alternativeName>
        <fullName evidence="5">Putative methyltransferase NDUFAF5</fullName>
    </alternativeName>
</protein>
<dbReference type="OrthoDB" id="16816at2759"/>
<evidence type="ECO:0000313" key="8">
    <source>
        <dbReference type="Proteomes" id="UP000887013"/>
    </source>
</evidence>
<keyword evidence="2" id="KW-0808">Transferase</keyword>
<evidence type="ECO:0000256" key="3">
    <source>
        <dbReference type="ARBA" id="ARBA00040937"/>
    </source>
</evidence>
<accession>A0A8X6TDP2</accession>
<evidence type="ECO:0000256" key="5">
    <source>
        <dbReference type="ARBA" id="ARBA00042549"/>
    </source>
</evidence>
<dbReference type="AlphaFoldDB" id="A0A8X6TDP2"/>